<sequence>MNVRYRRKDWERMPFKFKALFVVSASALGLYVVSHVETMPLTNRRRIMLLSRKYEEQLGEQAYREIMSNGRLMPKSHPMSRAVARVGRMIEQNSNAPFMKWTFHVIESEEPNAFCLPGGKVFVHSGLFKILSNEDTLAAVMFHEAAHGLARHGAEKISFSLLVYGLLTLVFPDYGQLSDLIIKLAVDLPFSRKLELEADSIGLRLMAQACYDPRASILMNTSLGQVEKKSRFKYFSTHPPSAERVRALRKQQPIAMKIYEESHCETRKQAFSKVINKPVYIR</sequence>
<dbReference type="GO" id="GO:0004222">
    <property type="term" value="F:metalloendopeptidase activity"/>
    <property type="evidence" value="ECO:0007669"/>
    <property type="project" value="InterPro"/>
</dbReference>
<keyword evidence="9" id="KW-1185">Reference proteome</keyword>
<evidence type="ECO:0000313" key="8">
    <source>
        <dbReference type="EMBL" id="TDH68555.1"/>
    </source>
</evidence>
<dbReference type="Proteomes" id="UP000294530">
    <property type="component" value="Unassembled WGS sequence"/>
</dbReference>
<dbReference type="GO" id="GO:0046872">
    <property type="term" value="F:metal ion binding"/>
    <property type="evidence" value="ECO:0007669"/>
    <property type="project" value="UniProtKB-KW"/>
</dbReference>
<evidence type="ECO:0000256" key="5">
    <source>
        <dbReference type="ARBA" id="ARBA00023049"/>
    </source>
</evidence>
<protein>
    <recommendedName>
        <fullName evidence="7">Peptidase M48 domain-containing protein</fullName>
    </recommendedName>
</protein>
<dbReference type="InterPro" id="IPR001915">
    <property type="entry name" value="Peptidase_M48"/>
</dbReference>
<dbReference type="PANTHER" id="PTHR22726">
    <property type="entry name" value="METALLOENDOPEPTIDASE OMA1"/>
    <property type="match status" value="1"/>
</dbReference>
<dbReference type="PANTHER" id="PTHR22726:SF1">
    <property type="entry name" value="METALLOENDOPEPTIDASE OMA1, MITOCHONDRIAL"/>
    <property type="match status" value="1"/>
</dbReference>
<dbReference type="GO" id="GO:0016020">
    <property type="term" value="C:membrane"/>
    <property type="evidence" value="ECO:0007669"/>
    <property type="project" value="TreeGrafter"/>
</dbReference>
<dbReference type="RefSeq" id="XP_067818054.1">
    <property type="nucleotide sequence ID" value="XM_067958404.1"/>
</dbReference>
<evidence type="ECO:0000256" key="3">
    <source>
        <dbReference type="ARBA" id="ARBA00022801"/>
    </source>
</evidence>
<keyword evidence="4 6" id="KW-0862">Zinc</keyword>
<accession>A0A976FKL1</accession>
<keyword evidence="2" id="KW-0479">Metal-binding</keyword>
<dbReference type="GO" id="GO:0051603">
    <property type="term" value="P:proteolysis involved in protein catabolic process"/>
    <property type="evidence" value="ECO:0007669"/>
    <property type="project" value="TreeGrafter"/>
</dbReference>
<dbReference type="InterPro" id="IPR051156">
    <property type="entry name" value="Mito/Outer_Membr_Metalloprot"/>
</dbReference>
<dbReference type="Pfam" id="PF01435">
    <property type="entry name" value="Peptidase_M48"/>
    <property type="match status" value="1"/>
</dbReference>
<reference evidence="8 9" key="1">
    <citation type="journal article" date="2021" name="Genome Biol.">
        <title>AFLAP: assembly-free linkage analysis pipeline using k-mers from genome sequencing data.</title>
        <authorList>
            <person name="Fletcher K."/>
            <person name="Zhang L."/>
            <person name="Gil J."/>
            <person name="Han R."/>
            <person name="Cavanaugh K."/>
            <person name="Michelmore R."/>
        </authorList>
    </citation>
    <scope>NUCLEOTIDE SEQUENCE [LARGE SCALE GENOMIC DNA]</scope>
    <source>
        <strain evidence="8 9">SF5</strain>
    </source>
</reference>
<organism evidence="8 9">
    <name type="scientific">Bremia lactucae</name>
    <name type="common">Lettuce downy mildew</name>
    <dbReference type="NCBI Taxonomy" id="4779"/>
    <lineage>
        <taxon>Eukaryota</taxon>
        <taxon>Sar</taxon>
        <taxon>Stramenopiles</taxon>
        <taxon>Oomycota</taxon>
        <taxon>Peronosporomycetes</taxon>
        <taxon>Peronosporales</taxon>
        <taxon>Peronosporaceae</taxon>
        <taxon>Bremia</taxon>
    </lineage>
</organism>
<dbReference type="GeneID" id="94344075"/>
<comment type="caution">
    <text evidence="8">The sequence shown here is derived from an EMBL/GenBank/DDBJ whole genome shotgun (WGS) entry which is preliminary data.</text>
</comment>
<proteinExistence type="inferred from homology"/>
<keyword evidence="5 6" id="KW-0482">Metalloprotease</keyword>
<dbReference type="CDD" id="cd07331">
    <property type="entry name" value="M48C_Oma1_like"/>
    <property type="match status" value="1"/>
</dbReference>
<dbReference type="Gene3D" id="3.30.2010.10">
    <property type="entry name" value="Metalloproteases ('zincins'), catalytic domain"/>
    <property type="match status" value="1"/>
</dbReference>
<evidence type="ECO:0000259" key="7">
    <source>
        <dbReference type="Pfam" id="PF01435"/>
    </source>
</evidence>
<evidence type="ECO:0000256" key="6">
    <source>
        <dbReference type="RuleBase" id="RU003983"/>
    </source>
</evidence>
<comment type="cofactor">
    <cofactor evidence="6">
        <name>Zn(2+)</name>
        <dbReference type="ChEBI" id="CHEBI:29105"/>
    </cofactor>
    <text evidence="6">Binds 1 zinc ion per subunit.</text>
</comment>
<keyword evidence="1 6" id="KW-0645">Protease</keyword>
<evidence type="ECO:0000256" key="2">
    <source>
        <dbReference type="ARBA" id="ARBA00022723"/>
    </source>
</evidence>
<dbReference type="AlphaFoldDB" id="A0A976FKL1"/>
<evidence type="ECO:0000256" key="1">
    <source>
        <dbReference type="ARBA" id="ARBA00022670"/>
    </source>
</evidence>
<comment type="similarity">
    <text evidence="6">Belongs to the peptidase M48 family.</text>
</comment>
<feature type="domain" description="Peptidase M48" evidence="7">
    <location>
        <begin position="84"/>
        <end position="250"/>
    </location>
</feature>
<dbReference type="OrthoDB" id="7464992at2759"/>
<keyword evidence="3 6" id="KW-0378">Hydrolase</keyword>
<gene>
    <name evidence="8" type="ORF">CCR75_000296</name>
</gene>
<name>A0A976FKL1_BRELC</name>
<evidence type="ECO:0000256" key="4">
    <source>
        <dbReference type="ARBA" id="ARBA00022833"/>
    </source>
</evidence>
<dbReference type="KEGG" id="blac:94344075"/>
<dbReference type="EMBL" id="SHOA02000016">
    <property type="protein sequence ID" value="TDH68555.1"/>
    <property type="molecule type" value="Genomic_DNA"/>
</dbReference>
<evidence type="ECO:0000313" key="9">
    <source>
        <dbReference type="Proteomes" id="UP000294530"/>
    </source>
</evidence>